<comment type="caution">
    <text evidence="2">The sequence shown here is derived from an EMBL/GenBank/DDBJ whole genome shotgun (WGS) entry which is preliminary data.</text>
</comment>
<keyword evidence="1" id="KW-0812">Transmembrane</keyword>
<dbReference type="SUPFAM" id="SSF51735">
    <property type="entry name" value="NAD(P)-binding Rossmann-fold domains"/>
    <property type="match status" value="1"/>
</dbReference>
<keyword evidence="3" id="KW-1185">Reference proteome</keyword>
<dbReference type="PANTHER" id="PTHR43313:SF1">
    <property type="entry name" value="3BETA-HYDROXYSTEROID DEHYDROGENASE DHS-16"/>
    <property type="match status" value="1"/>
</dbReference>
<evidence type="ECO:0000313" key="3">
    <source>
        <dbReference type="Proteomes" id="UP000218231"/>
    </source>
</evidence>
<dbReference type="GO" id="GO:0016491">
    <property type="term" value="F:oxidoreductase activity"/>
    <property type="evidence" value="ECO:0007669"/>
    <property type="project" value="TreeGrafter"/>
</dbReference>
<dbReference type="OrthoDB" id="2102561at2759"/>
<keyword evidence="1" id="KW-1133">Transmembrane helix</keyword>
<dbReference type="EMBL" id="LIAE01009784">
    <property type="protein sequence ID" value="PAV68261.1"/>
    <property type="molecule type" value="Genomic_DNA"/>
</dbReference>
<accession>A0A2A2K2X0</accession>
<evidence type="ECO:0000313" key="2">
    <source>
        <dbReference type="EMBL" id="PAV68261.1"/>
    </source>
</evidence>
<proteinExistence type="predicted"/>
<reference evidence="2 3" key="1">
    <citation type="journal article" date="2017" name="Curr. Biol.">
        <title>Genome architecture and evolution of a unichromosomal asexual nematode.</title>
        <authorList>
            <person name="Fradin H."/>
            <person name="Zegar C."/>
            <person name="Gutwein M."/>
            <person name="Lucas J."/>
            <person name="Kovtun M."/>
            <person name="Corcoran D."/>
            <person name="Baugh L.R."/>
            <person name="Kiontke K."/>
            <person name="Gunsalus K."/>
            <person name="Fitch D.H."/>
            <person name="Piano F."/>
        </authorList>
    </citation>
    <scope>NUCLEOTIDE SEQUENCE [LARGE SCALE GENOMIC DNA]</scope>
    <source>
        <strain evidence="2">PF1309</strain>
    </source>
</reference>
<dbReference type="GO" id="GO:0008202">
    <property type="term" value="P:steroid metabolic process"/>
    <property type="evidence" value="ECO:0007669"/>
    <property type="project" value="TreeGrafter"/>
</dbReference>
<sequence>MTDLLYYAFLTVILYFLLKRLILEHIYLSYKGKYVFITGCDTGFGRRLAIKLLQLGVNVFAGCYTTKGRESLEQECKENHELLGELHTIRVDVTCDKSVEQARQTVEELLKKKETLLWAIVNNAGIFSTFGPDDWCTMREYELSINVNTMGAIRVCHEFKPLLKQSQAYMDCLRLELRPYNVGVHILEPGAFKTELLNEHAHKARIDTIWSNLPEKTKLEYGEEYKRNFEIAWQMGLNFIANPNLDWVVDTYTHALFSWWPRLRYSPGWDAMFIFVPISILPTGLQDNILSLMYSLQPGPKLQPDFLEKKPSNSQSVHLLNRLLHVFILSFSLLSVWKSSESRRDSTAQSNQTN</sequence>
<organism evidence="2 3">
    <name type="scientific">Diploscapter pachys</name>
    <dbReference type="NCBI Taxonomy" id="2018661"/>
    <lineage>
        <taxon>Eukaryota</taxon>
        <taxon>Metazoa</taxon>
        <taxon>Ecdysozoa</taxon>
        <taxon>Nematoda</taxon>
        <taxon>Chromadorea</taxon>
        <taxon>Rhabditida</taxon>
        <taxon>Rhabditina</taxon>
        <taxon>Rhabditomorpha</taxon>
        <taxon>Rhabditoidea</taxon>
        <taxon>Rhabditidae</taxon>
        <taxon>Diploscapter</taxon>
    </lineage>
</organism>
<dbReference type="STRING" id="2018661.A0A2A2K2X0"/>
<dbReference type="AlphaFoldDB" id="A0A2A2K2X0"/>
<name>A0A2A2K2X0_9BILA</name>
<evidence type="ECO:0000256" key="1">
    <source>
        <dbReference type="SAM" id="Phobius"/>
    </source>
</evidence>
<dbReference type="InterPro" id="IPR036291">
    <property type="entry name" value="NAD(P)-bd_dom_sf"/>
</dbReference>
<dbReference type="Proteomes" id="UP000218231">
    <property type="component" value="Unassembled WGS sequence"/>
</dbReference>
<dbReference type="InterPro" id="IPR002347">
    <property type="entry name" value="SDR_fam"/>
</dbReference>
<gene>
    <name evidence="2" type="ORF">WR25_11023</name>
</gene>
<dbReference type="PANTHER" id="PTHR43313">
    <property type="entry name" value="SHORT-CHAIN DEHYDROGENASE/REDUCTASE FAMILY 9C"/>
    <property type="match status" value="1"/>
</dbReference>
<protein>
    <submittedName>
        <fullName evidence="2">Uncharacterized protein</fullName>
    </submittedName>
</protein>
<dbReference type="Pfam" id="PF00106">
    <property type="entry name" value="adh_short"/>
    <property type="match status" value="1"/>
</dbReference>
<dbReference type="Gene3D" id="3.40.50.720">
    <property type="entry name" value="NAD(P)-binding Rossmann-like Domain"/>
    <property type="match status" value="1"/>
</dbReference>
<keyword evidence="1" id="KW-0472">Membrane</keyword>
<feature type="transmembrane region" description="Helical" evidence="1">
    <location>
        <begin position="6"/>
        <end position="23"/>
    </location>
</feature>